<proteinExistence type="inferred from homology"/>
<gene>
    <name evidence="9" type="ORF">Q4T40_05645</name>
</gene>
<evidence type="ECO:0000313" key="9">
    <source>
        <dbReference type="EMBL" id="MDT8900723.1"/>
    </source>
</evidence>
<dbReference type="EMBL" id="JAUOZS010000001">
    <property type="protein sequence ID" value="MDT8900723.1"/>
    <property type="molecule type" value="Genomic_DNA"/>
</dbReference>
<dbReference type="Proteomes" id="UP001254848">
    <property type="component" value="Unassembled WGS sequence"/>
</dbReference>
<evidence type="ECO:0000256" key="2">
    <source>
        <dbReference type="ARBA" id="ARBA00007362"/>
    </source>
</evidence>
<feature type="transmembrane region" description="Helical" evidence="7">
    <location>
        <begin position="123"/>
        <end position="142"/>
    </location>
</feature>
<feature type="transmembrane region" description="Helical" evidence="7">
    <location>
        <begin position="273"/>
        <end position="289"/>
    </location>
</feature>
<accession>A0ABU3NWW1</accession>
<dbReference type="SUPFAM" id="SSF103481">
    <property type="entry name" value="Multidrug resistance efflux transporter EmrE"/>
    <property type="match status" value="2"/>
</dbReference>
<evidence type="ECO:0000313" key="10">
    <source>
        <dbReference type="Proteomes" id="UP001254848"/>
    </source>
</evidence>
<feature type="transmembrane region" description="Helical" evidence="7">
    <location>
        <begin position="148"/>
        <end position="169"/>
    </location>
</feature>
<dbReference type="PANTHER" id="PTHR32322">
    <property type="entry name" value="INNER MEMBRANE TRANSPORTER"/>
    <property type="match status" value="1"/>
</dbReference>
<feature type="domain" description="EamA" evidence="8">
    <location>
        <begin position="154"/>
        <end position="288"/>
    </location>
</feature>
<evidence type="ECO:0000256" key="4">
    <source>
        <dbReference type="ARBA" id="ARBA00022692"/>
    </source>
</evidence>
<sequence length="294" mass="31005">MRHSFLIELLLWLVVLIWAGNYTIGKFGMREFSPLLFTALRFTIATPLILLLLHAREGGLRFSRAALPRVILVGVVGIAFYQTAFIAAVKYTTVATVSLALGVSPIFTALLGAALGREKLTRPVLAGCLTAFAGLFLVISQSPGAPAFGLHTPIGDLLALAAGLLWGLYPILATPLLKTRSALWVTGHSSLAGTAVLLALAAPELLAADWAAVTWAGWASLLYAAVPVTVIALVGWYHAIEKIGANQVMIYMYLITPVAITIAAFTIGEKITLLQGIGAAVAMAGVFLAKRSSA</sequence>
<keyword evidence="4 7" id="KW-0812">Transmembrane</keyword>
<reference evidence="9 10" key="1">
    <citation type="submission" date="2023-07" db="EMBL/GenBank/DDBJ databases">
        <title>The novel representative of Negativicutes class, Anaeroselena agilis gen. nov. sp. nov.</title>
        <authorList>
            <person name="Prokofeva M.I."/>
            <person name="Elcheninov A.G."/>
            <person name="Klyukina A."/>
            <person name="Kublanov I.V."/>
            <person name="Frolov E.N."/>
            <person name="Podosokorskaya O.A."/>
        </authorList>
    </citation>
    <scope>NUCLEOTIDE SEQUENCE [LARGE SCALE GENOMIC DNA]</scope>
    <source>
        <strain evidence="9 10">4137-cl</strain>
    </source>
</reference>
<dbReference type="RefSeq" id="WP_413779260.1">
    <property type="nucleotide sequence ID" value="NZ_JAUOZS010000001.1"/>
</dbReference>
<feature type="domain" description="EamA" evidence="8">
    <location>
        <begin position="8"/>
        <end position="139"/>
    </location>
</feature>
<comment type="similarity">
    <text evidence="2">Belongs to the EamA transporter family.</text>
</comment>
<evidence type="ECO:0000256" key="6">
    <source>
        <dbReference type="ARBA" id="ARBA00023136"/>
    </source>
</evidence>
<dbReference type="InterPro" id="IPR000620">
    <property type="entry name" value="EamA_dom"/>
</dbReference>
<dbReference type="PANTHER" id="PTHR32322:SF18">
    <property type="entry name" value="S-ADENOSYLMETHIONINE_S-ADENOSYLHOMOCYSTEINE TRANSPORTER"/>
    <property type="match status" value="1"/>
</dbReference>
<evidence type="ECO:0000256" key="3">
    <source>
        <dbReference type="ARBA" id="ARBA00022475"/>
    </source>
</evidence>
<feature type="transmembrane region" description="Helical" evidence="7">
    <location>
        <begin position="66"/>
        <end position="88"/>
    </location>
</feature>
<evidence type="ECO:0000256" key="7">
    <source>
        <dbReference type="SAM" id="Phobius"/>
    </source>
</evidence>
<evidence type="ECO:0000259" key="8">
    <source>
        <dbReference type="Pfam" id="PF00892"/>
    </source>
</evidence>
<organism evidence="9 10">
    <name type="scientific">Anaeroselena agilis</name>
    <dbReference type="NCBI Taxonomy" id="3063788"/>
    <lineage>
        <taxon>Bacteria</taxon>
        <taxon>Bacillati</taxon>
        <taxon>Bacillota</taxon>
        <taxon>Negativicutes</taxon>
        <taxon>Acetonemataceae</taxon>
        <taxon>Anaeroselena</taxon>
    </lineage>
</organism>
<dbReference type="InterPro" id="IPR050638">
    <property type="entry name" value="AA-Vitamin_Transporters"/>
</dbReference>
<keyword evidence="5 7" id="KW-1133">Transmembrane helix</keyword>
<comment type="subcellular location">
    <subcellularLocation>
        <location evidence="1">Cell membrane</location>
        <topology evidence="1">Multi-pass membrane protein</topology>
    </subcellularLocation>
</comment>
<keyword evidence="10" id="KW-1185">Reference proteome</keyword>
<keyword evidence="3" id="KW-1003">Cell membrane</keyword>
<feature type="transmembrane region" description="Helical" evidence="7">
    <location>
        <begin position="94"/>
        <end position="116"/>
    </location>
</feature>
<feature type="transmembrane region" description="Helical" evidence="7">
    <location>
        <begin position="248"/>
        <end position="267"/>
    </location>
</feature>
<name>A0ABU3NWW1_9FIRM</name>
<dbReference type="Pfam" id="PF00892">
    <property type="entry name" value="EamA"/>
    <property type="match status" value="2"/>
</dbReference>
<evidence type="ECO:0000256" key="1">
    <source>
        <dbReference type="ARBA" id="ARBA00004651"/>
    </source>
</evidence>
<feature type="transmembrane region" description="Helical" evidence="7">
    <location>
        <begin position="181"/>
        <end position="203"/>
    </location>
</feature>
<feature type="transmembrane region" description="Helical" evidence="7">
    <location>
        <begin position="35"/>
        <end position="54"/>
    </location>
</feature>
<dbReference type="InterPro" id="IPR037185">
    <property type="entry name" value="EmrE-like"/>
</dbReference>
<feature type="transmembrane region" description="Helical" evidence="7">
    <location>
        <begin position="215"/>
        <end position="236"/>
    </location>
</feature>
<protein>
    <submittedName>
        <fullName evidence="9">DMT family transporter</fullName>
    </submittedName>
</protein>
<keyword evidence="6 7" id="KW-0472">Membrane</keyword>
<comment type="caution">
    <text evidence="9">The sequence shown here is derived from an EMBL/GenBank/DDBJ whole genome shotgun (WGS) entry which is preliminary data.</text>
</comment>
<evidence type="ECO:0000256" key="5">
    <source>
        <dbReference type="ARBA" id="ARBA00022989"/>
    </source>
</evidence>